<gene>
    <name evidence="1" type="primary">Necator_chrII.g5265</name>
    <name evidence="1" type="ORF">RB195_017472</name>
</gene>
<keyword evidence="2" id="KW-1185">Reference proteome</keyword>
<evidence type="ECO:0000313" key="2">
    <source>
        <dbReference type="Proteomes" id="UP001303046"/>
    </source>
</evidence>
<proteinExistence type="predicted"/>
<sequence length="130" mass="14870">MSNGTFEKGIQQKCTKAISAYEPLTKYLWSISVNNEVKLRFYLSATRPIVMYGSKTWVAPNGSHQSMVMKRLDWKGRKLLRWFLGHLWPGVCHNEDLRAEINVVLSGRYRHLAPPSKIVLASSVIYCGDQ</sequence>
<protein>
    <submittedName>
        <fullName evidence="1">Uncharacterized protein</fullName>
    </submittedName>
</protein>
<accession>A0ABR1C7W8</accession>
<dbReference type="EMBL" id="JAVFWL010000002">
    <property type="protein sequence ID" value="KAK6733733.1"/>
    <property type="molecule type" value="Genomic_DNA"/>
</dbReference>
<dbReference type="Proteomes" id="UP001303046">
    <property type="component" value="Unassembled WGS sequence"/>
</dbReference>
<organism evidence="1 2">
    <name type="scientific">Necator americanus</name>
    <name type="common">Human hookworm</name>
    <dbReference type="NCBI Taxonomy" id="51031"/>
    <lineage>
        <taxon>Eukaryota</taxon>
        <taxon>Metazoa</taxon>
        <taxon>Ecdysozoa</taxon>
        <taxon>Nematoda</taxon>
        <taxon>Chromadorea</taxon>
        <taxon>Rhabditida</taxon>
        <taxon>Rhabditina</taxon>
        <taxon>Rhabditomorpha</taxon>
        <taxon>Strongyloidea</taxon>
        <taxon>Ancylostomatidae</taxon>
        <taxon>Bunostominae</taxon>
        <taxon>Necator</taxon>
    </lineage>
</organism>
<name>A0ABR1C7W8_NECAM</name>
<reference evidence="1 2" key="1">
    <citation type="submission" date="2023-08" db="EMBL/GenBank/DDBJ databases">
        <title>A Necator americanus chromosomal reference genome.</title>
        <authorList>
            <person name="Ilik V."/>
            <person name="Petrzelkova K.J."/>
            <person name="Pardy F."/>
            <person name="Fuh T."/>
            <person name="Niatou-Singa F.S."/>
            <person name="Gouil Q."/>
            <person name="Baker L."/>
            <person name="Ritchie M.E."/>
            <person name="Jex A.R."/>
            <person name="Gazzola D."/>
            <person name="Li H."/>
            <person name="Toshio Fujiwara R."/>
            <person name="Zhan B."/>
            <person name="Aroian R.V."/>
            <person name="Pafco B."/>
            <person name="Schwarz E.M."/>
        </authorList>
    </citation>
    <scope>NUCLEOTIDE SEQUENCE [LARGE SCALE GENOMIC DNA]</scope>
    <source>
        <strain evidence="1 2">Aroian</strain>
        <tissue evidence="1">Whole animal</tissue>
    </source>
</reference>
<comment type="caution">
    <text evidence="1">The sequence shown here is derived from an EMBL/GenBank/DDBJ whole genome shotgun (WGS) entry which is preliminary data.</text>
</comment>
<evidence type="ECO:0000313" key="1">
    <source>
        <dbReference type="EMBL" id="KAK6733733.1"/>
    </source>
</evidence>